<feature type="signal peptide" evidence="3">
    <location>
        <begin position="1"/>
        <end position="19"/>
    </location>
</feature>
<sequence>MKVLGRALATALLAAGACAEPVPRAAKAPTVDLGYGVYEGSYDANNSINVFKGIRYAAPPLGKLRFAAPQAPAKNKTTTPALSYPPFCPQTGASLETPAAYGFTSAIGNEDCLFLNVWAPANAKNLPVFFWIHGGGYGLFSSTGLDPTEFMTTNNNGFISVVIQYRLGAFGFLAGDDVKEDGALNAGLLDMNFALKWVQANIGKFGGDPSKVTVAGESAGAAAALYQAMAYGGKQKENLFRNVITASPWVPFQYDYDDEQPTESYDSFAEYAGCSNAKDTLQCLRDADTVVLQNASAKVSEAGPFGTFAFLPVTDGSFVKDRFSKQLLSGALKGKRVLSGNMANEGVPLSPPTTRTLQDFRDYITTTFPYFSKSDKFALEKQYSYAGDTQDVNPNATKFCTSGTGYPTALNMSEFGSGQQQRVFNVFAEYAFVCPSYWAAGAFPQGWKYQFSAPPSYHGYDLQALWSGTATPGASFKHAFRKIWGSFIIANSPVISVADAKGGVANSTVPASDASGKIQWPQWDENKPVLLNLNTTGGVAIHVKATEDLQYNLYSDPGVSNVISTADADTWEGGRGKRCDYWESVTAKVPY</sequence>
<reference evidence="5" key="1">
    <citation type="submission" date="2022-10" db="EMBL/GenBank/DDBJ databases">
        <title>Tapping the CABI collections for fungal endophytes: first genome assemblies for Collariella, Neodidymelliopsis, Ascochyta clinopodiicola, Didymella pomorum, Didymosphaeria variabile, Neocosmospora piperis and Neocucurbitaria cava.</title>
        <authorList>
            <person name="Hill R."/>
        </authorList>
    </citation>
    <scope>NUCLEOTIDE SEQUENCE</scope>
    <source>
        <strain evidence="5">IMI 356814</strain>
    </source>
</reference>
<dbReference type="InterPro" id="IPR002018">
    <property type="entry name" value="CarbesteraseB"/>
</dbReference>
<evidence type="ECO:0000256" key="3">
    <source>
        <dbReference type="RuleBase" id="RU361235"/>
    </source>
</evidence>
<dbReference type="EMBL" id="JAPEUY010000009">
    <property type="protein sequence ID" value="KAJ4369956.1"/>
    <property type="molecule type" value="Genomic_DNA"/>
</dbReference>
<dbReference type="InterPro" id="IPR050309">
    <property type="entry name" value="Type-B_Carboxylest/Lipase"/>
</dbReference>
<keyword evidence="3" id="KW-0732">Signal</keyword>
<dbReference type="Proteomes" id="UP001140560">
    <property type="component" value="Unassembled WGS sequence"/>
</dbReference>
<name>A0A9W9CMC4_9PLEO</name>
<keyword evidence="2 3" id="KW-0378">Hydrolase</keyword>
<feature type="domain" description="Carboxylesterase type B" evidence="4">
    <location>
        <begin position="28"/>
        <end position="542"/>
    </location>
</feature>
<feature type="chain" id="PRO_5041014382" description="Carboxylic ester hydrolase" evidence="3">
    <location>
        <begin position="20"/>
        <end position="591"/>
    </location>
</feature>
<evidence type="ECO:0000256" key="1">
    <source>
        <dbReference type="ARBA" id="ARBA00005964"/>
    </source>
</evidence>
<evidence type="ECO:0000313" key="5">
    <source>
        <dbReference type="EMBL" id="KAJ4369956.1"/>
    </source>
</evidence>
<keyword evidence="6" id="KW-1185">Reference proteome</keyword>
<dbReference type="InterPro" id="IPR029058">
    <property type="entry name" value="AB_hydrolase_fold"/>
</dbReference>
<dbReference type="AlphaFoldDB" id="A0A9W9CMC4"/>
<dbReference type="Pfam" id="PF00135">
    <property type="entry name" value="COesterase"/>
    <property type="match status" value="1"/>
</dbReference>
<evidence type="ECO:0000313" key="6">
    <source>
        <dbReference type="Proteomes" id="UP001140560"/>
    </source>
</evidence>
<dbReference type="GO" id="GO:0016787">
    <property type="term" value="F:hydrolase activity"/>
    <property type="evidence" value="ECO:0007669"/>
    <property type="project" value="UniProtKB-KW"/>
</dbReference>
<dbReference type="InterPro" id="IPR019826">
    <property type="entry name" value="Carboxylesterase_B_AS"/>
</dbReference>
<dbReference type="EC" id="3.1.1.-" evidence="3"/>
<dbReference type="FunFam" id="3.40.50.1820:FF:000266">
    <property type="entry name" value="Carboxylic ester hydrolase"/>
    <property type="match status" value="1"/>
</dbReference>
<dbReference type="SUPFAM" id="SSF53474">
    <property type="entry name" value="alpha/beta-Hydrolases"/>
    <property type="match status" value="1"/>
</dbReference>
<comment type="caution">
    <text evidence="5">The sequence shown here is derived from an EMBL/GenBank/DDBJ whole genome shotgun (WGS) entry which is preliminary data.</text>
</comment>
<protein>
    <recommendedName>
        <fullName evidence="3">Carboxylic ester hydrolase</fullName>
        <ecNumber evidence="3">3.1.1.-</ecNumber>
    </recommendedName>
</protein>
<dbReference type="PROSITE" id="PS00941">
    <property type="entry name" value="CARBOXYLESTERASE_B_2"/>
    <property type="match status" value="1"/>
</dbReference>
<gene>
    <name evidence="5" type="ORF">N0V83_005720</name>
</gene>
<comment type="similarity">
    <text evidence="1 3">Belongs to the type-B carboxylesterase/lipase family.</text>
</comment>
<evidence type="ECO:0000259" key="4">
    <source>
        <dbReference type="Pfam" id="PF00135"/>
    </source>
</evidence>
<dbReference type="Gene3D" id="3.40.50.1820">
    <property type="entry name" value="alpha/beta hydrolase"/>
    <property type="match status" value="1"/>
</dbReference>
<accession>A0A9W9CMC4</accession>
<organism evidence="5 6">
    <name type="scientific">Neocucurbitaria cava</name>
    <dbReference type="NCBI Taxonomy" id="798079"/>
    <lineage>
        <taxon>Eukaryota</taxon>
        <taxon>Fungi</taxon>
        <taxon>Dikarya</taxon>
        <taxon>Ascomycota</taxon>
        <taxon>Pezizomycotina</taxon>
        <taxon>Dothideomycetes</taxon>
        <taxon>Pleosporomycetidae</taxon>
        <taxon>Pleosporales</taxon>
        <taxon>Pleosporineae</taxon>
        <taxon>Cucurbitariaceae</taxon>
        <taxon>Neocucurbitaria</taxon>
    </lineage>
</organism>
<dbReference type="InterPro" id="IPR019819">
    <property type="entry name" value="Carboxylesterase_B_CS"/>
</dbReference>
<proteinExistence type="inferred from homology"/>
<evidence type="ECO:0000256" key="2">
    <source>
        <dbReference type="ARBA" id="ARBA00022801"/>
    </source>
</evidence>
<dbReference type="OrthoDB" id="408631at2759"/>
<dbReference type="PANTHER" id="PTHR11559">
    <property type="entry name" value="CARBOXYLESTERASE"/>
    <property type="match status" value="1"/>
</dbReference>
<dbReference type="PROSITE" id="PS00122">
    <property type="entry name" value="CARBOXYLESTERASE_B_1"/>
    <property type="match status" value="1"/>
</dbReference>
<dbReference type="PROSITE" id="PS51257">
    <property type="entry name" value="PROKAR_LIPOPROTEIN"/>
    <property type="match status" value="1"/>
</dbReference>